<evidence type="ECO:0000313" key="2">
    <source>
        <dbReference type="EMBL" id="SCG18978.1"/>
    </source>
</evidence>
<dbReference type="GO" id="GO:0031177">
    <property type="term" value="F:phosphopantetheine binding"/>
    <property type="evidence" value="ECO:0007669"/>
    <property type="project" value="TreeGrafter"/>
</dbReference>
<dbReference type="Gene3D" id="3.30.559.10">
    <property type="entry name" value="Chloramphenicol acetyltransferase-like domain"/>
    <property type="match status" value="1"/>
</dbReference>
<evidence type="ECO:0000259" key="1">
    <source>
        <dbReference type="Pfam" id="PF00668"/>
    </source>
</evidence>
<dbReference type="GO" id="GO:0044550">
    <property type="term" value="P:secondary metabolite biosynthetic process"/>
    <property type="evidence" value="ECO:0007669"/>
    <property type="project" value="TreeGrafter"/>
</dbReference>
<dbReference type="GO" id="GO:0043041">
    <property type="term" value="P:amino acid activation for nonribosomal peptide biosynthetic process"/>
    <property type="evidence" value="ECO:0007669"/>
    <property type="project" value="TreeGrafter"/>
</dbReference>
<dbReference type="InterPro" id="IPR023213">
    <property type="entry name" value="CAT-like_dom_sf"/>
</dbReference>
<dbReference type="PANTHER" id="PTHR45527">
    <property type="entry name" value="NONRIBOSOMAL PEPTIDE SYNTHETASE"/>
    <property type="match status" value="1"/>
</dbReference>
<protein>
    <submittedName>
        <fullName evidence="2">HxxPF-repeated domain-containing protein</fullName>
    </submittedName>
</protein>
<evidence type="ECO:0000313" key="3">
    <source>
        <dbReference type="Proteomes" id="UP000198251"/>
    </source>
</evidence>
<dbReference type="EMBL" id="LT607733">
    <property type="protein sequence ID" value="SCG18978.1"/>
    <property type="molecule type" value="Genomic_DNA"/>
</dbReference>
<sequence>MENHLDRSGRPRATVYPASLTQSRLIKGRHAPGGPPAQIVGTHLLIRGALDVDRLRDALIGLVRRHTILRTNYAFAESGEVLAIVHPGEGPDVFTIAPATGLSDEDEIRKHVSDVLDGATHRFTSPDRHTMLQAILIPHTPGVHSLLLVIDHIAIDERSRAVLQRDLAALYAGRSEDLAEPYAYDSSAVRNTFPSIEDSPEILDLLTPLPPRFLTDLEAETTVPVVTEGLLGPEISARMGAAARRLGCTRFIIHVTALLWALKQFSGTDDVSLVTAVDTRLRPQDFDTVGFFQNLILLRSRSPRSAGLQRTFEECRTLVRDSLRRRDYPIASLIAHAAERREGGTRRNPLYQVVLAYAREDVDLNWALDGVDVRAMEIDHPQASIELLMFVTESPSDTNTLLIGAADVLGADDLHRLLALWRETVGELTRDGSVHPAGTRAE</sequence>
<dbReference type="GO" id="GO:0003824">
    <property type="term" value="F:catalytic activity"/>
    <property type="evidence" value="ECO:0007669"/>
    <property type="project" value="InterPro"/>
</dbReference>
<dbReference type="Proteomes" id="UP000198251">
    <property type="component" value="Chromosome I"/>
</dbReference>
<dbReference type="Pfam" id="PF00668">
    <property type="entry name" value="Condensation"/>
    <property type="match status" value="1"/>
</dbReference>
<dbReference type="AlphaFoldDB" id="A0A1C5GGU5"/>
<dbReference type="InterPro" id="IPR001242">
    <property type="entry name" value="Condensation_dom"/>
</dbReference>
<gene>
    <name evidence="2" type="ORF">GA0070610_5335</name>
</gene>
<dbReference type="GeneID" id="95804997"/>
<keyword evidence="3" id="KW-1185">Reference proteome</keyword>
<proteinExistence type="predicted"/>
<accession>A0A1C5GGU5</accession>
<name>A0A1C5GGU5_MICEH</name>
<dbReference type="SUPFAM" id="SSF52777">
    <property type="entry name" value="CoA-dependent acyltransferases"/>
    <property type="match status" value="2"/>
</dbReference>
<reference evidence="2 3" key="1">
    <citation type="submission" date="2016-06" db="EMBL/GenBank/DDBJ databases">
        <authorList>
            <person name="Kjaerup R.B."/>
            <person name="Dalgaard T.S."/>
            <person name="Juul-Madsen H.R."/>
        </authorList>
    </citation>
    <scope>NUCLEOTIDE SEQUENCE [LARGE SCALE GENOMIC DNA]</scope>
    <source>
        <strain evidence="2 3">DSM 43913</strain>
    </source>
</reference>
<dbReference type="GO" id="GO:0005737">
    <property type="term" value="C:cytoplasm"/>
    <property type="evidence" value="ECO:0007669"/>
    <property type="project" value="TreeGrafter"/>
</dbReference>
<organism evidence="2 3">
    <name type="scientific">Micromonospora echinofusca</name>
    <dbReference type="NCBI Taxonomy" id="47858"/>
    <lineage>
        <taxon>Bacteria</taxon>
        <taxon>Bacillati</taxon>
        <taxon>Actinomycetota</taxon>
        <taxon>Actinomycetes</taxon>
        <taxon>Micromonosporales</taxon>
        <taxon>Micromonosporaceae</taxon>
        <taxon>Micromonospora</taxon>
    </lineage>
</organism>
<dbReference type="RefSeq" id="WP_089002508.1">
    <property type="nucleotide sequence ID" value="NZ_JBFAAC010000007.1"/>
</dbReference>
<dbReference type="PANTHER" id="PTHR45527:SF1">
    <property type="entry name" value="FATTY ACID SYNTHASE"/>
    <property type="match status" value="1"/>
</dbReference>
<dbReference type="GO" id="GO:0008610">
    <property type="term" value="P:lipid biosynthetic process"/>
    <property type="evidence" value="ECO:0007669"/>
    <property type="project" value="UniProtKB-ARBA"/>
</dbReference>
<feature type="domain" description="Condensation" evidence="1">
    <location>
        <begin position="14"/>
        <end position="175"/>
    </location>
</feature>
<dbReference type="Gene3D" id="3.30.559.30">
    <property type="entry name" value="Nonribosomal peptide synthetase, condensation domain"/>
    <property type="match status" value="1"/>
</dbReference>